<organism evidence="6 7">
    <name type="scientific">Allosaccharopolyspora coralli</name>
    <dbReference type="NCBI Taxonomy" id="2665642"/>
    <lineage>
        <taxon>Bacteria</taxon>
        <taxon>Bacillati</taxon>
        <taxon>Actinomycetota</taxon>
        <taxon>Actinomycetes</taxon>
        <taxon>Pseudonocardiales</taxon>
        <taxon>Pseudonocardiaceae</taxon>
        <taxon>Allosaccharopolyspora</taxon>
    </lineage>
</organism>
<dbReference type="Proteomes" id="UP000371041">
    <property type="component" value="Chromosome"/>
</dbReference>
<dbReference type="GO" id="GO:0008887">
    <property type="term" value="F:glycerate kinase activity"/>
    <property type="evidence" value="ECO:0007669"/>
    <property type="project" value="UniProtKB-UniRule"/>
</dbReference>
<evidence type="ECO:0000256" key="2">
    <source>
        <dbReference type="ARBA" id="ARBA00022679"/>
    </source>
</evidence>
<dbReference type="Pfam" id="PF02595">
    <property type="entry name" value="Gly_kinase"/>
    <property type="match status" value="1"/>
</dbReference>
<protein>
    <submittedName>
        <fullName evidence="6">Glycerate kinase</fullName>
        <ecNumber evidence="6">2.7.1.-</ecNumber>
    </submittedName>
</protein>
<dbReference type="NCBIfam" id="TIGR00045">
    <property type="entry name" value="glycerate kinase"/>
    <property type="match status" value="1"/>
</dbReference>
<dbReference type="PANTHER" id="PTHR21599">
    <property type="entry name" value="GLYCERATE KINASE"/>
    <property type="match status" value="1"/>
</dbReference>
<gene>
    <name evidence="6" type="ORF">GIY23_19910</name>
</gene>
<dbReference type="KEGG" id="sace:GIY23_19910"/>
<sequence length="432" mass="43535">MRRPRRPPRRCRSESGSLGERWETSPAERVDRTTRPSAPVPCPRAGCSRPGTEGLEERVVTGHVVIAPDKFKGSLTAPEVTEALATGLRRARPDLDLRLVPVADGGDGTVAAAVASGYKQVPVRATGPTGVIVDSAIAVHDETAVVELAAASGLSLLAPGEVAPMTASSFGTGELIRAALDEGARTIVLGVGGSASNDGGAGMLAALGARIKGDGGAPVMTCGAGLLEVSEVDFSGLDSRLAETQVILAADVDNPLTGEFGAARVYGPQKGADTAQVKLLDTALKSWGRRVSDEVGKDFTAEPGAGAAGGVGFAALAALSAQRRPGVDVVLEFVGFDGHLAGAGLVLTGEGALDEQTLRGKAPAGVAARASAAGTPVIAVAGSCGITPEQMRDAGISGAYALADLEPDVERSMANVVPLLVGLGEQIALAHL</sequence>
<dbReference type="InterPro" id="IPR036129">
    <property type="entry name" value="Glycerate_kinase_sf"/>
</dbReference>
<evidence type="ECO:0000256" key="1">
    <source>
        <dbReference type="ARBA" id="ARBA00006284"/>
    </source>
</evidence>
<name>A0A5Q3QAQ3_9PSEU</name>
<dbReference type="AlphaFoldDB" id="A0A5Q3QAQ3"/>
<feature type="compositionally biased region" description="Basic residues" evidence="5">
    <location>
        <begin position="1"/>
        <end position="10"/>
    </location>
</feature>
<keyword evidence="7" id="KW-1185">Reference proteome</keyword>
<feature type="compositionally biased region" description="Basic and acidic residues" evidence="5">
    <location>
        <begin position="20"/>
        <end position="34"/>
    </location>
</feature>
<dbReference type="InterPro" id="IPR004381">
    <property type="entry name" value="Glycerate_kinase"/>
</dbReference>
<dbReference type="PANTHER" id="PTHR21599:SF0">
    <property type="entry name" value="GLYCERATE KINASE"/>
    <property type="match status" value="1"/>
</dbReference>
<keyword evidence="2 4" id="KW-0808">Transferase</keyword>
<evidence type="ECO:0000313" key="7">
    <source>
        <dbReference type="Proteomes" id="UP000371041"/>
    </source>
</evidence>
<dbReference type="Gene3D" id="3.40.50.10350">
    <property type="entry name" value="Glycerate kinase, domain 1"/>
    <property type="match status" value="1"/>
</dbReference>
<accession>A0A5Q3QAQ3</accession>
<dbReference type="SUPFAM" id="SSF110738">
    <property type="entry name" value="Glycerate kinase I"/>
    <property type="match status" value="1"/>
</dbReference>
<evidence type="ECO:0000256" key="4">
    <source>
        <dbReference type="PIRNR" id="PIRNR006078"/>
    </source>
</evidence>
<evidence type="ECO:0000256" key="5">
    <source>
        <dbReference type="SAM" id="MobiDB-lite"/>
    </source>
</evidence>
<feature type="region of interest" description="Disordered" evidence="5">
    <location>
        <begin position="1"/>
        <end position="54"/>
    </location>
</feature>
<dbReference type="EC" id="2.7.1.-" evidence="6"/>
<dbReference type="Gene3D" id="3.90.1510.10">
    <property type="entry name" value="Glycerate kinase, domain 2"/>
    <property type="match status" value="1"/>
</dbReference>
<dbReference type="InterPro" id="IPR018197">
    <property type="entry name" value="Glycerate_kinase_RE-like"/>
</dbReference>
<proteinExistence type="inferred from homology"/>
<dbReference type="InterPro" id="IPR018193">
    <property type="entry name" value="Glyc_kinase_flavodox-like_fold"/>
</dbReference>
<dbReference type="EMBL" id="CP045929">
    <property type="protein sequence ID" value="QGK71473.1"/>
    <property type="molecule type" value="Genomic_DNA"/>
</dbReference>
<comment type="similarity">
    <text evidence="1 4">Belongs to the glycerate kinase type-1 family.</text>
</comment>
<dbReference type="PIRSF" id="PIRSF006078">
    <property type="entry name" value="GlxK"/>
    <property type="match status" value="1"/>
</dbReference>
<evidence type="ECO:0000256" key="3">
    <source>
        <dbReference type="ARBA" id="ARBA00022777"/>
    </source>
</evidence>
<dbReference type="GO" id="GO:0031388">
    <property type="term" value="P:organic acid phosphorylation"/>
    <property type="evidence" value="ECO:0007669"/>
    <property type="project" value="UniProtKB-UniRule"/>
</dbReference>
<evidence type="ECO:0000313" key="6">
    <source>
        <dbReference type="EMBL" id="QGK71473.1"/>
    </source>
</evidence>
<reference evidence="7" key="1">
    <citation type="submission" date="2019-11" db="EMBL/GenBank/DDBJ databases">
        <title>The complete genome sequence of Saccharopolyspora sp. E2A.</title>
        <authorList>
            <person name="Zhang G."/>
        </authorList>
    </citation>
    <scope>NUCLEOTIDE SEQUENCE [LARGE SCALE GENOMIC DNA]</scope>
    <source>
        <strain evidence="7">E2A</strain>
    </source>
</reference>
<keyword evidence="3 4" id="KW-0418">Kinase</keyword>